<proteinExistence type="predicted"/>
<dbReference type="PANTHER" id="PTHR47506">
    <property type="entry name" value="TRANSCRIPTIONAL REGULATORY PROTEIN"/>
    <property type="match status" value="1"/>
</dbReference>
<protein>
    <recommendedName>
        <fullName evidence="5">HTH tetR-type domain-containing protein</fullName>
    </recommendedName>
</protein>
<dbReference type="PATRIC" id="fig|1397.4.peg.738"/>
<organism evidence="6 7">
    <name type="scientific">Niallia circulans</name>
    <name type="common">Bacillus circulans</name>
    <dbReference type="NCBI Taxonomy" id="1397"/>
    <lineage>
        <taxon>Bacteria</taxon>
        <taxon>Bacillati</taxon>
        <taxon>Bacillota</taxon>
        <taxon>Bacilli</taxon>
        <taxon>Bacillales</taxon>
        <taxon>Bacillaceae</taxon>
        <taxon>Niallia</taxon>
    </lineage>
</organism>
<keyword evidence="7" id="KW-1185">Reference proteome</keyword>
<accession>A0A0J1IJ87</accession>
<evidence type="ECO:0000256" key="1">
    <source>
        <dbReference type="ARBA" id="ARBA00023015"/>
    </source>
</evidence>
<keyword evidence="1" id="KW-0805">Transcription regulation</keyword>
<dbReference type="OrthoDB" id="9812993at2"/>
<dbReference type="Gene3D" id="1.10.357.10">
    <property type="entry name" value="Tetracycline Repressor, domain 2"/>
    <property type="match status" value="1"/>
</dbReference>
<dbReference type="SUPFAM" id="SSF46689">
    <property type="entry name" value="Homeodomain-like"/>
    <property type="match status" value="1"/>
</dbReference>
<name>A0A0J1IJ87_NIACI</name>
<dbReference type="Pfam" id="PF00440">
    <property type="entry name" value="TetR_N"/>
    <property type="match status" value="1"/>
</dbReference>
<dbReference type="GO" id="GO:0003677">
    <property type="term" value="F:DNA binding"/>
    <property type="evidence" value="ECO:0007669"/>
    <property type="project" value="UniProtKB-UniRule"/>
</dbReference>
<dbReference type="RefSeq" id="WP_047942619.1">
    <property type="nucleotide sequence ID" value="NZ_LDPH01000011.1"/>
</dbReference>
<keyword evidence="2 4" id="KW-0238">DNA-binding</keyword>
<dbReference type="PROSITE" id="PS50977">
    <property type="entry name" value="HTH_TETR_2"/>
    <property type="match status" value="1"/>
</dbReference>
<dbReference type="AlphaFoldDB" id="A0A0J1IJ87"/>
<dbReference type="PANTHER" id="PTHR47506:SF3">
    <property type="entry name" value="HTH-TYPE TRANSCRIPTIONAL REGULATOR LMRA"/>
    <property type="match status" value="1"/>
</dbReference>
<comment type="caution">
    <text evidence="6">The sequence shown here is derived from an EMBL/GenBank/DDBJ whole genome shotgun (WGS) entry which is preliminary data.</text>
</comment>
<sequence length="288" mass="33882">MSKKEKIIEAAKQLFRTKGYHDTAIQDILEQAKVSKSTFYNYFSTKSQLILYIIQKVDEKVDEQQNTLLLEGSPYDKQLFYTQLRVKHSIYGIEKISELYNISLGENDEELQSYMQERHYKELNWLSKRLIDVYGKDIEKSAMDLSTHFIGSLGYQFRYSDQIKLNINSSDILDYNILRLENNIEITKQTNQVLFPYKSPNSADDQESVIREIRKLLDKYISSDHLSQEQKELISFILEETQSSYTRWGVCEGAIRQLQILSSSTDSVYQNILKELFDIIHTQKDIYQ</sequence>
<reference evidence="6 7" key="1">
    <citation type="submission" date="2015-05" db="EMBL/GenBank/DDBJ databases">
        <title>Whole genome sequence and identification of bacterial endophytes from Costus igneus.</title>
        <authorList>
            <person name="Lee Y.P."/>
            <person name="Gan H.M."/>
            <person name="Eng W."/>
            <person name="Wheatley M.S."/>
            <person name="Caraballo A."/>
            <person name="Polter S."/>
            <person name="Savka M.A."/>
            <person name="Hudson A.O."/>
        </authorList>
    </citation>
    <scope>NUCLEOTIDE SEQUENCE [LARGE SCALE GENOMIC DNA]</scope>
    <source>
        <strain evidence="6 7">RIT379</strain>
    </source>
</reference>
<evidence type="ECO:0000256" key="3">
    <source>
        <dbReference type="ARBA" id="ARBA00023163"/>
    </source>
</evidence>
<dbReference type="EMBL" id="LDPH01000011">
    <property type="protein sequence ID" value="KLV26016.1"/>
    <property type="molecule type" value="Genomic_DNA"/>
</dbReference>
<feature type="domain" description="HTH tetR-type" evidence="5">
    <location>
        <begin position="1"/>
        <end position="61"/>
    </location>
</feature>
<gene>
    <name evidence="6" type="ORF">ABW02_13110</name>
</gene>
<evidence type="ECO:0000313" key="6">
    <source>
        <dbReference type="EMBL" id="KLV26016.1"/>
    </source>
</evidence>
<dbReference type="InterPro" id="IPR009057">
    <property type="entry name" value="Homeodomain-like_sf"/>
</dbReference>
<evidence type="ECO:0000256" key="4">
    <source>
        <dbReference type="PROSITE-ProRule" id="PRU00335"/>
    </source>
</evidence>
<dbReference type="Proteomes" id="UP000036045">
    <property type="component" value="Unassembled WGS sequence"/>
</dbReference>
<keyword evidence="3" id="KW-0804">Transcription</keyword>
<evidence type="ECO:0000256" key="2">
    <source>
        <dbReference type="ARBA" id="ARBA00023125"/>
    </source>
</evidence>
<feature type="DNA-binding region" description="H-T-H motif" evidence="4">
    <location>
        <begin position="24"/>
        <end position="43"/>
    </location>
</feature>
<evidence type="ECO:0000259" key="5">
    <source>
        <dbReference type="PROSITE" id="PS50977"/>
    </source>
</evidence>
<dbReference type="InterPro" id="IPR001647">
    <property type="entry name" value="HTH_TetR"/>
</dbReference>
<evidence type="ECO:0000313" key="7">
    <source>
        <dbReference type="Proteomes" id="UP000036045"/>
    </source>
</evidence>
<dbReference type="PRINTS" id="PR00455">
    <property type="entry name" value="HTHTETR"/>
</dbReference>